<protein>
    <submittedName>
        <fullName evidence="1">Uncharacterized protein</fullName>
    </submittedName>
</protein>
<evidence type="ECO:0000313" key="1">
    <source>
        <dbReference type="EMBL" id="OSD04102.1"/>
    </source>
</evidence>
<dbReference type="AlphaFoldDB" id="A0A1Y2IVX9"/>
<keyword evidence="2" id="KW-1185">Reference proteome</keyword>
<evidence type="ECO:0000313" key="2">
    <source>
        <dbReference type="Proteomes" id="UP000193067"/>
    </source>
</evidence>
<organism evidence="1 2">
    <name type="scientific">Trametes coccinea (strain BRFM310)</name>
    <name type="common">Pycnoporus coccineus</name>
    <dbReference type="NCBI Taxonomy" id="1353009"/>
    <lineage>
        <taxon>Eukaryota</taxon>
        <taxon>Fungi</taxon>
        <taxon>Dikarya</taxon>
        <taxon>Basidiomycota</taxon>
        <taxon>Agaricomycotina</taxon>
        <taxon>Agaricomycetes</taxon>
        <taxon>Polyporales</taxon>
        <taxon>Polyporaceae</taxon>
        <taxon>Trametes</taxon>
    </lineage>
</organism>
<accession>A0A1Y2IVX9</accession>
<dbReference type="EMBL" id="KZ084098">
    <property type="protein sequence ID" value="OSD04102.1"/>
    <property type="molecule type" value="Genomic_DNA"/>
</dbReference>
<reference evidence="1 2" key="1">
    <citation type="journal article" date="2015" name="Biotechnol. Biofuels">
        <title>Enhanced degradation of softwood versus hardwood by the white-rot fungus Pycnoporus coccineus.</title>
        <authorList>
            <person name="Couturier M."/>
            <person name="Navarro D."/>
            <person name="Chevret D."/>
            <person name="Henrissat B."/>
            <person name="Piumi F."/>
            <person name="Ruiz-Duenas F.J."/>
            <person name="Martinez A.T."/>
            <person name="Grigoriev I.V."/>
            <person name="Riley R."/>
            <person name="Lipzen A."/>
            <person name="Berrin J.G."/>
            <person name="Master E.R."/>
            <person name="Rosso M.N."/>
        </authorList>
    </citation>
    <scope>NUCLEOTIDE SEQUENCE [LARGE SCALE GENOMIC DNA]</scope>
    <source>
        <strain evidence="1 2">BRFM310</strain>
    </source>
</reference>
<name>A0A1Y2IVX9_TRAC3</name>
<gene>
    <name evidence="1" type="ORF">PYCCODRAFT_176565</name>
</gene>
<sequence length="122" mass="12657">MAAAAHAAALARLAQSGRVMSPISAAAHHPVAFVLQRRVPQECRPCGLPAAQHLSTAGKSIRGGHDGCWSGTRASPAVTEGPQRTLRAVSNGRRANVSKVAPVNLGGMGYSLFGHLCAVRRE</sequence>
<proteinExistence type="predicted"/>
<dbReference type="Proteomes" id="UP000193067">
    <property type="component" value="Unassembled WGS sequence"/>
</dbReference>